<dbReference type="EMBL" id="HBIX01000394">
    <property type="protein sequence ID" value="CAE0707594.1"/>
    <property type="molecule type" value="Transcribed_RNA"/>
</dbReference>
<proteinExistence type="predicted"/>
<gene>
    <name evidence="1" type="ORF">PAUS00366_LOCUS314</name>
</gene>
<reference evidence="1" key="1">
    <citation type="submission" date="2021-01" db="EMBL/GenBank/DDBJ databases">
        <authorList>
            <person name="Corre E."/>
            <person name="Pelletier E."/>
            <person name="Niang G."/>
            <person name="Scheremetjew M."/>
            <person name="Finn R."/>
            <person name="Kale V."/>
            <person name="Holt S."/>
            <person name="Cochrane G."/>
            <person name="Meng A."/>
            <person name="Brown T."/>
            <person name="Cohen L."/>
        </authorList>
    </citation>
    <scope>NUCLEOTIDE SEQUENCE</scope>
    <source>
        <strain evidence="1">10249 10 AB</strain>
    </source>
</reference>
<organism evidence="1">
    <name type="scientific">Pseudo-nitzschia australis</name>
    <dbReference type="NCBI Taxonomy" id="44445"/>
    <lineage>
        <taxon>Eukaryota</taxon>
        <taxon>Sar</taxon>
        <taxon>Stramenopiles</taxon>
        <taxon>Ochrophyta</taxon>
        <taxon>Bacillariophyta</taxon>
        <taxon>Bacillariophyceae</taxon>
        <taxon>Bacillariophycidae</taxon>
        <taxon>Bacillariales</taxon>
        <taxon>Bacillariaceae</taxon>
        <taxon>Pseudo-nitzschia</taxon>
    </lineage>
</organism>
<evidence type="ECO:0000313" key="1">
    <source>
        <dbReference type="EMBL" id="CAE0707594.1"/>
    </source>
</evidence>
<name>A0A7S4A8Y0_9STRA</name>
<protein>
    <submittedName>
        <fullName evidence="1">Uncharacterized protein</fullName>
    </submittedName>
</protein>
<accession>A0A7S4A8Y0</accession>
<dbReference type="AlphaFoldDB" id="A0A7S4A8Y0"/>
<sequence length="203" mass="23202">MAPLTKEFCLSLTSFDDEIDQPKTIIAPLSECRIAAPRQVSFGADVYVYEVLNRGDYTPEEIEESWFNRNDMRRMKQGTRAEAKLVESGLLVQGKEVSIRGLESRTRDGIRRKRRNRMNAYGAVFFEIDCQDEERFVDEKLIADAYFVYSENCAMEAQMIGKRDEHDAMQIFQNKTNDFFGKKFCQSIVDLSTTNGSLASSAA</sequence>